<feature type="transmembrane region" description="Helical" evidence="1">
    <location>
        <begin position="363"/>
        <end position="384"/>
    </location>
</feature>
<name>A0A178V3C6_ARATH</name>
<gene>
    <name evidence="2" type="ordered locus">AXX17_At4g06460</name>
</gene>
<dbReference type="EMBL" id="LUHQ01000004">
    <property type="protein sequence ID" value="OAP00817.1"/>
    <property type="molecule type" value="Genomic_DNA"/>
</dbReference>
<evidence type="ECO:0000256" key="1">
    <source>
        <dbReference type="SAM" id="Phobius"/>
    </source>
</evidence>
<evidence type="ECO:0000313" key="2">
    <source>
        <dbReference type="EMBL" id="OAP00817.1"/>
    </source>
</evidence>
<proteinExistence type="predicted"/>
<keyword evidence="1" id="KW-0812">Transmembrane</keyword>
<dbReference type="Proteomes" id="UP000078284">
    <property type="component" value="Chromosome 4"/>
</dbReference>
<feature type="transmembrane region" description="Helical" evidence="1">
    <location>
        <begin position="331"/>
        <end position="356"/>
    </location>
</feature>
<evidence type="ECO:0008006" key="4">
    <source>
        <dbReference type="Google" id="ProtNLM"/>
    </source>
</evidence>
<comment type="caution">
    <text evidence="2">The sequence shown here is derived from an EMBL/GenBank/DDBJ whole genome shotgun (WGS) entry which is preliminary data.</text>
</comment>
<accession>A0A178V3C6</accession>
<keyword evidence="1" id="KW-1133">Transmembrane helix</keyword>
<organism evidence="2 3">
    <name type="scientific">Arabidopsis thaliana</name>
    <name type="common">Mouse-ear cress</name>
    <dbReference type="NCBI Taxonomy" id="3702"/>
    <lineage>
        <taxon>Eukaryota</taxon>
        <taxon>Viridiplantae</taxon>
        <taxon>Streptophyta</taxon>
        <taxon>Embryophyta</taxon>
        <taxon>Tracheophyta</taxon>
        <taxon>Spermatophyta</taxon>
        <taxon>Magnoliopsida</taxon>
        <taxon>eudicotyledons</taxon>
        <taxon>Gunneridae</taxon>
        <taxon>Pentapetalae</taxon>
        <taxon>rosids</taxon>
        <taxon>malvids</taxon>
        <taxon>Brassicales</taxon>
        <taxon>Brassicaceae</taxon>
        <taxon>Camelineae</taxon>
        <taxon>Arabidopsis</taxon>
    </lineage>
</organism>
<keyword evidence="1" id="KW-0472">Membrane</keyword>
<dbReference type="AlphaFoldDB" id="A0A178V3C6"/>
<evidence type="ECO:0000313" key="3">
    <source>
        <dbReference type="Proteomes" id="UP000078284"/>
    </source>
</evidence>
<reference evidence="3" key="1">
    <citation type="journal article" date="2016" name="Proc. Natl. Acad. Sci. U.S.A.">
        <title>Chromosome-level assembly of Arabidopsis thaliana Ler reveals the extent of translocation and inversion polymorphisms.</title>
        <authorList>
            <person name="Zapata L."/>
            <person name="Ding J."/>
            <person name="Willing E.M."/>
            <person name="Hartwig B."/>
            <person name="Bezdan D."/>
            <person name="Jiao W.B."/>
            <person name="Patel V."/>
            <person name="Velikkakam James G."/>
            <person name="Koornneef M."/>
            <person name="Ossowski S."/>
            <person name="Schneeberger K."/>
        </authorList>
    </citation>
    <scope>NUCLEOTIDE SEQUENCE [LARGE SCALE GENOMIC DNA]</scope>
    <source>
        <strain evidence="3">cv. Landsberg erecta</strain>
    </source>
</reference>
<protein>
    <recommendedName>
        <fullName evidence="4">Transmembrane protein</fullName>
    </recommendedName>
</protein>
<sequence>MALVMLARAPAPPLLLPSPNPPPCALPQDLTSLVSPSEPPDPPDPLDYLVGASNSFLSILLLRSSDLGSDLVQALSPLDLGFALRSITTVCSSWYQVFPLACLELWFSIPHLSHPLVTLSKGFVSLKGSNFFEFLTFLWNMPSFIRQFPHHEDVMISTSFRLVLPQYEAVMILLKLKLFLPHYEDVLFTIGLQIQLLLPQYEVGLILYKHRLLLPHYEDVIQKLWLRAIHVIVSLVWFLEISRRIKEKTYDVLTRNDLGSWTPDLFIEKWWFSQPHTSPKLRFFSHLVGSRSWCFVAYAIVTVFHDAFYPLEDVASPDSRSPSVLSYFRKLISCFSTIGVSNFSCLTVMYASIFFFRAFRMSFVAVVSLAFVASLMYLLNHFSIVVE</sequence>
<dbReference type="ExpressionAtlas" id="A0A178V3C6">
    <property type="expression patterns" value="baseline and differential"/>
</dbReference>